<dbReference type="Proteomes" id="UP001310386">
    <property type="component" value="Unassembled WGS sequence"/>
</dbReference>
<reference evidence="2" key="1">
    <citation type="submission" date="2023-12" db="EMBL/GenBank/DDBJ databases">
        <title>Fervidustalea candida gen. nov., sp. nov., a novel member of the family Paenibacillaceae isolated from a geothermal area.</title>
        <authorList>
            <person name="Li W.-J."/>
            <person name="Jiao J.-Y."/>
            <person name="Chen Y."/>
        </authorList>
    </citation>
    <scope>NUCLEOTIDE SEQUENCE</scope>
    <source>
        <strain evidence="2">SYSU GA230002</strain>
    </source>
</reference>
<organism evidence="2 3">
    <name type="scientific">Ferviditalea candida</name>
    <dbReference type="NCBI Taxonomy" id="3108399"/>
    <lineage>
        <taxon>Bacteria</taxon>
        <taxon>Bacillati</taxon>
        <taxon>Bacillota</taxon>
        <taxon>Bacilli</taxon>
        <taxon>Bacillales</taxon>
        <taxon>Paenibacillaceae</taxon>
        <taxon>Ferviditalea</taxon>
    </lineage>
</organism>
<gene>
    <name evidence="2" type="ORF">VF724_13455</name>
</gene>
<feature type="domain" description="Serine aminopeptidase S33" evidence="1">
    <location>
        <begin position="28"/>
        <end position="265"/>
    </location>
</feature>
<dbReference type="Pfam" id="PF12146">
    <property type="entry name" value="Hydrolase_4"/>
    <property type="match status" value="1"/>
</dbReference>
<dbReference type="GO" id="GO:0016787">
    <property type="term" value="F:hydrolase activity"/>
    <property type="evidence" value="ECO:0007669"/>
    <property type="project" value="UniProtKB-KW"/>
</dbReference>
<dbReference type="InterPro" id="IPR051044">
    <property type="entry name" value="MAG_DAG_Lipase"/>
</dbReference>
<accession>A0ABU5ZJH6</accession>
<proteinExistence type="predicted"/>
<evidence type="ECO:0000313" key="3">
    <source>
        <dbReference type="Proteomes" id="UP001310386"/>
    </source>
</evidence>
<dbReference type="InterPro" id="IPR022742">
    <property type="entry name" value="Hydrolase_4"/>
</dbReference>
<protein>
    <submittedName>
        <fullName evidence="2">Alpha/beta fold hydrolase</fullName>
    </submittedName>
</protein>
<keyword evidence="3" id="KW-1185">Reference proteome</keyword>
<evidence type="ECO:0000313" key="2">
    <source>
        <dbReference type="EMBL" id="MEB3102672.1"/>
    </source>
</evidence>
<dbReference type="SUPFAM" id="SSF53474">
    <property type="entry name" value="alpha/beta-Hydrolases"/>
    <property type="match status" value="1"/>
</dbReference>
<dbReference type="PANTHER" id="PTHR11614">
    <property type="entry name" value="PHOSPHOLIPASE-RELATED"/>
    <property type="match status" value="1"/>
</dbReference>
<name>A0ABU5ZJH6_9BACL</name>
<comment type="caution">
    <text evidence="2">The sequence shown here is derived from an EMBL/GenBank/DDBJ whole genome shotgun (WGS) entry which is preliminary data.</text>
</comment>
<evidence type="ECO:0000259" key="1">
    <source>
        <dbReference type="Pfam" id="PF12146"/>
    </source>
</evidence>
<sequence>MFKNLYFETNYILCKNTPLFYRIWKPDQPKGLILLIHGAGEDSGHYSLIGMESLKHNIALMAPDLRGFGQSGGQRGHVYKFHEYLQDLHEIVVDIRRKYSPLPIFLAGYSLGGLVIIRYLQLFSFKPSGVILSSPAVAVRRKLPYFFRKTTEAASILAPRLTLNSLKNNRLIQKFKWFTKMPDWMVEGMKDPLVLHYTPRWLMELLRNGTRALKEASKFHLPSIFLYDVHDPIVDSEKIQLFFETIPTDDKANIVFSQGHHQFLDNRQALEKIFQWMSVRI</sequence>
<dbReference type="Gene3D" id="3.40.50.1820">
    <property type="entry name" value="alpha/beta hydrolase"/>
    <property type="match status" value="1"/>
</dbReference>
<dbReference type="RefSeq" id="WP_371754790.1">
    <property type="nucleotide sequence ID" value="NZ_JAYJLD010000020.1"/>
</dbReference>
<dbReference type="InterPro" id="IPR029058">
    <property type="entry name" value="AB_hydrolase_fold"/>
</dbReference>
<keyword evidence="2" id="KW-0378">Hydrolase</keyword>
<dbReference type="EMBL" id="JAYJLD010000020">
    <property type="protein sequence ID" value="MEB3102672.1"/>
    <property type="molecule type" value="Genomic_DNA"/>
</dbReference>